<proteinExistence type="predicted"/>
<dbReference type="InterPro" id="IPR052016">
    <property type="entry name" value="Bact_Sigma-Reg"/>
</dbReference>
<dbReference type="Proteomes" id="UP000479132">
    <property type="component" value="Unassembled WGS sequence"/>
</dbReference>
<gene>
    <name evidence="3" type="ORF">G3569_12245</name>
</gene>
<evidence type="ECO:0000313" key="3">
    <source>
        <dbReference type="EMBL" id="NGP89124.1"/>
    </source>
</evidence>
<keyword evidence="4" id="KW-1185">Reference proteome</keyword>
<dbReference type="EMBL" id="JAALLS010000016">
    <property type="protein sequence ID" value="NGP89124.1"/>
    <property type="molecule type" value="Genomic_DNA"/>
</dbReference>
<comment type="caution">
    <text evidence="3">The sequence shown here is derived from an EMBL/GenBank/DDBJ whole genome shotgun (WGS) entry which is preliminary data.</text>
</comment>
<dbReference type="PANTHER" id="PTHR43156:SF2">
    <property type="entry name" value="STAGE II SPORULATION PROTEIN E"/>
    <property type="match status" value="1"/>
</dbReference>
<dbReference type="Gene3D" id="3.30.450.40">
    <property type="match status" value="1"/>
</dbReference>
<organism evidence="3 4">
    <name type="scientific">Fodinibius halophilus</name>
    <dbReference type="NCBI Taxonomy" id="1736908"/>
    <lineage>
        <taxon>Bacteria</taxon>
        <taxon>Pseudomonadati</taxon>
        <taxon>Balneolota</taxon>
        <taxon>Balneolia</taxon>
        <taxon>Balneolales</taxon>
        <taxon>Balneolaceae</taxon>
        <taxon>Fodinibius</taxon>
    </lineage>
</organism>
<accession>A0A6M1TEC7</accession>
<dbReference type="AlphaFoldDB" id="A0A6M1TEC7"/>
<dbReference type="SMART" id="SM00331">
    <property type="entry name" value="PP2C_SIG"/>
    <property type="match status" value="1"/>
</dbReference>
<dbReference type="InterPro" id="IPR029016">
    <property type="entry name" value="GAF-like_dom_sf"/>
</dbReference>
<dbReference type="Gene3D" id="3.60.40.10">
    <property type="entry name" value="PPM-type phosphatase domain"/>
    <property type="match status" value="1"/>
</dbReference>
<dbReference type="Pfam" id="PF07228">
    <property type="entry name" value="SpoIIE"/>
    <property type="match status" value="1"/>
</dbReference>
<reference evidence="3 4" key="1">
    <citation type="submission" date="2020-02" db="EMBL/GenBank/DDBJ databases">
        <title>Aliifodinibius halophilus 2W32, complete genome.</title>
        <authorList>
            <person name="Li Y."/>
            <person name="Wu S."/>
        </authorList>
    </citation>
    <scope>NUCLEOTIDE SEQUENCE [LARGE SCALE GENOMIC DNA]</scope>
    <source>
        <strain evidence="3 4">2W32</strain>
    </source>
</reference>
<evidence type="ECO:0000313" key="4">
    <source>
        <dbReference type="Proteomes" id="UP000479132"/>
    </source>
</evidence>
<sequence>MVLSSSSFENDERQSRFEIKTLLETSRMLIESQDMDFVLNNLLLITMGKLMVSKGMILIYQPATDNYEVSKSKGRGCPTEGKTLSFNWDQEVKEQSVIRCGIDDFEMPEVIEGDTHCTFFNLQTSNNHIGFLCLGSKGNNTSLSEREIEFIESLSIISSVAIANSRMFTELRRINRMLDRKVYELNTLFDLSKDFNIMVDREEIVRIFKFAMLGQMLIRKFFFVLENEGERKMVARSGIEGSLSSEETDKLFALEDDLVEVDQELTEEIPFLKTNEIKAVIGLQFQSEQIALVGVGARANEEEYSSSDYNFLRSLGNLAVLSIQKTFLLEERIEKERIEEELNIAKSIQQGLLPDPIPSSDKLEIAAKNISSYQVGGDYFDILKVPSGELLFAIGDVTGKGIPAALLMANLQAMLHVLLPIDISLSKASAQINDIIHQNTPSNKFITFFWGIFNPDNREFRFVNAGHNPPIWLKKGKEESEELQEGGLILGAMPTMAPYEEQTIQLSEKDVLVFYTDGVTEAMNEDETEEFGEERLLNCIKENRFQSAAEIQEGIIEEVERFSHDVQYDDITLIVLKVS</sequence>
<dbReference type="GO" id="GO:0016791">
    <property type="term" value="F:phosphatase activity"/>
    <property type="evidence" value="ECO:0007669"/>
    <property type="project" value="TreeGrafter"/>
</dbReference>
<dbReference type="SUPFAM" id="SSF81606">
    <property type="entry name" value="PP2C-like"/>
    <property type="match status" value="1"/>
</dbReference>
<dbReference type="InterPro" id="IPR001932">
    <property type="entry name" value="PPM-type_phosphatase-like_dom"/>
</dbReference>
<keyword evidence="1" id="KW-0378">Hydrolase</keyword>
<evidence type="ECO:0000259" key="2">
    <source>
        <dbReference type="SMART" id="SM00331"/>
    </source>
</evidence>
<dbReference type="PANTHER" id="PTHR43156">
    <property type="entry name" value="STAGE II SPORULATION PROTEIN E-RELATED"/>
    <property type="match status" value="1"/>
</dbReference>
<dbReference type="InterPro" id="IPR036457">
    <property type="entry name" value="PPM-type-like_dom_sf"/>
</dbReference>
<feature type="domain" description="PPM-type phosphatase" evidence="2">
    <location>
        <begin position="360"/>
        <end position="578"/>
    </location>
</feature>
<dbReference type="SUPFAM" id="SSF55781">
    <property type="entry name" value="GAF domain-like"/>
    <property type="match status" value="1"/>
</dbReference>
<evidence type="ECO:0000256" key="1">
    <source>
        <dbReference type="ARBA" id="ARBA00022801"/>
    </source>
</evidence>
<protein>
    <submittedName>
        <fullName evidence="3">SpoIIE family protein phosphatase</fullName>
    </submittedName>
</protein>
<name>A0A6M1TEC7_9BACT</name>